<organism evidence="6 7">
    <name type="scientific">Zunongwangia endophytica</name>
    <dbReference type="NCBI Taxonomy" id="1808945"/>
    <lineage>
        <taxon>Bacteria</taxon>
        <taxon>Pseudomonadati</taxon>
        <taxon>Bacteroidota</taxon>
        <taxon>Flavobacteriia</taxon>
        <taxon>Flavobacteriales</taxon>
        <taxon>Flavobacteriaceae</taxon>
        <taxon>Zunongwangia</taxon>
    </lineage>
</organism>
<dbReference type="RefSeq" id="WP_290231387.1">
    <property type="nucleotide sequence ID" value="NZ_JAUFPZ010000002.1"/>
</dbReference>
<gene>
    <name evidence="5" type="ORF">ACFOS1_11545</name>
    <name evidence="6" type="ORF">ACFOS1_15420</name>
</gene>
<accession>A0ABV8HDA0</accession>
<dbReference type="InterPro" id="IPR002577">
    <property type="entry name" value="HTH_HxlR"/>
</dbReference>
<dbReference type="PANTHER" id="PTHR33204">
    <property type="entry name" value="TRANSCRIPTIONAL REGULATOR, MARR FAMILY"/>
    <property type="match status" value="1"/>
</dbReference>
<keyword evidence="7" id="KW-1185">Reference proteome</keyword>
<comment type="caution">
    <text evidence="6">The sequence shown here is derived from an EMBL/GenBank/DDBJ whole genome shotgun (WGS) entry which is preliminary data.</text>
</comment>
<keyword evidence="3" id="KW-0804">Transcription</keyword>
<name>A0ABV8HDA0_9FLAO</name>
<dbReference type="InterPro" id="IPR011991">
    <property type="entry name" value="ArsR-like_HTH"/>
</dbReference>
<evidence type="ECO:0000313" key="6">
    <source>
        <dbReference type="EMBL" id="MFC4028809.1"/>
    </source>
</evidence>
<keyword evidence="1" id="KW-0805">Transcription regulation</keyword>
<evidence type="ECO:0000313" key="7">
    <source>
        <dbReference type="Proteomes" id="UP001595793"/>
    </source>
</evidence>
<reference evidence="6" key="3">
    <citation type="submission" date="2024-09" db="EMBL/GenBank/DDBJ databases">
        <authorList>
            <person name="Sun Q."/>
            <person name="Mori K."/>
        </authorList>
    </citation>
    <scope>NUCLEOTIDE SEQUENCE</scope>
    <source>
        <strain evidence="6">CECT 9128</strain>
    </source>
</reference>
<keyword evidence="2" id="KW-0238">DNA-binding</keyword>
<reference evidence="6" key="1">
    <citation type="journal article" date="2014" name="Int. J. Syst. Evol. Microbiol.">
        <title>Complete genome of a new Firmicutes species belonging to the dominant human colonic microbiota ('Ruminococcus bicirculans') reveals two chromosomes and a selective capacity to utilize plant glucans.</title>
        <authorList>
            <consortium name="NISC Comparative Sequencing Program"/>
            <person name="Wegmann U."/>
            <person name="Louis P."/>
            <person name="Goesmann A."/>
            <person name="Henrissat B."/>
            <person name="Duncan S.H."/>
            <person name="Flint H.J."/>
        </authorList>
    </citation>
    <scope>NUCLEOTIDE SEQUENCE</scope>
    <source>
        <strain evidence="6">CECT 9128</strain>
    </source>
</reference>
<evidence type="ECO:0000256" key="2">
    <source>
        <dbReference type="ARBA" id="ARBA00023125"/>
    </source>
</evidence>
<reference evidence="7" key="2">
    <citation type="journal article" date="2019" name="Int. J. Syst. Evol. Microbiol.">
        <title>The Global Catalogue of Microorganisms (GCM) 10K type strain sequencing project: providing services to taxonomists for standard genome sequencing and annotation.</title>
        <authorList>
            <consortium name="The Broad Institute Genomics Platform"/>
            <consortium name="The Broad Institute Genome Sequencing Center for Infectious Disease"/>
            <person name="Wu L."/>
            <person name="Ma J."/>
        </authorList>
    </citation>
    <scope>NUCLEOTIDE SEQUENCE [LARGE SCALE GENOMIC DNA]</scope>
    <source>
        <strain evidence="7">CECT 9128</strain>
    </source>
</reference>
<dbReference type="CDD" id="cd00090">
    <property type="entry name" value="HTH_ARSR"/>
    <property type="match status" value="1"/>
</dbReference>
<evidence type="ECO:0000259" key="4">
    <source>
        <dbReference type="PROSITE" id="PS51118"/>
    </source>
</evidence>
<dbReference type="Pfam" id="PF01638">
    <property type="entry name" value="HxlR"/>
    <property type="match status" value="1"/>
</dbReference>
<protein>
    <submittedName>
        <fullName evidence="6">Winged helix-turn-helix transcriptional regulator</fullName>
    </submittedName>
</protein>
<dbReference type="PROSITE" id="PS51118">
    <property type="entry name" value="HTH_HXLR"/>
    <property type="match status" value="1"/>
</dbReference>
<proteinExistence type="predicted"/>
<evidence type="ECO:0000313" key="5">
    <source>
        <dbReference type="EMBL" id="MFC4028042.1"/>
    </source>
</evidence>
<dbReference type="Gene3D" id="1.10.10.10">
    <property type="entry name" value="Winged helix-like DNA-binding domain superfamily/Winged helix DNA-binding domain"/>
    <property type="match status" value="1"/>
</dbReference>
<evidence type="ECO:0000256" key="1">
    <source>
        <dbReference type="ARBA" id="ARBA00023015"/>
    </source>
</evidence>
<dbReference type="EMBL" id="JBHSAS010000011">
    <property type="protein sequence ID" value="MFC4028809.1"/>
    <property type="molecule type" value="Genomic_DNA"/>
</dbReference>
<sequence length="116" mass="13355">MGQLLEKKACESRLGAIDDALYAIGGKWKLKIIIALKEGNKRFNELQRALNISARMLSRELKDLELNGFVERKVYTETPIVIEYELTEYSNSLSEILEALSSWGKKHRQKLIDERS</sequence>
<dbReference type="EMBL" id="JBHSAS010000006">
    <property type="protein sequence ID" value="MFC4028042.1"/>
    <property type="molecule type" value="Genomic_DNA"/>
</dbReference>
<dbReference type="Proteomes" id="UP001595793">
    <property type="component" value="Unassembled WGS sequence"/>
</dbReference>
<dbReference type="InterPro" id="IPR036390">
    <property type="entry name" value="WH_DNA-bd_sf"/>
</dbReference>
<dbReference type="PANTHER" id="PTHR33204:SF29">
    <property type="entry name" value="TRANSCRIPTIONAL REGULATOR"/>
    <property type="match status" value="1"/>
</dbReference>
<dbReference type="InterPro" id="IPR036388">
    <property type="entry name" value="WH-like_DNA-bd_sf"/>
</dbReference>
<evidence type="ECO:0000256" key="3">
    <source>
        <dbReference type="ARBA" id="ARBA00023163"/>
    </source>
</evidence>
<feature type="domain" description="HTH hxlR-type" evidence="4">
    <location>
        <begin position="10"/>
        <end position="112"/>
    </location>
</feature>
<dbReference type="SUPFAM" id="SSF46785">
    <property type="entry name" value="Winged helix' DNA-binding domain"/>
    <property type="match status" value="1"/>
</dbReference>